<feature type="region of interest" description="Disordered" evidence="2">
    <location>
        <begin position="125"/>
        <end position="144"/>
    </location>
</feature>
<proteinExistence type="predicted"/>
<gene>
    <name evidence="3" type="ORF">PCOR1329_LOCUS60711</name>
</gene>
<comment type="caution">
    <text evidence="3">The sequence shown here is derived from an EMBL/GenBank/DDBJ whole genome shotgun (WGS) entry which is preliminary data.</text>
</comment>
<evidence type="ECO:0000256" key="2">
    <source>
        <dbReference type="SAM" id="MobiDB-lite"/>
    </source>
</evidence>
<feature type="region of interest" description="Disordered" evidence="2">
    <location>
        <begin position="18"/>
        <end position="37"/>
    </location>
</feature>
<sequence length="371" mass="38958">MSSGHVVLEGKMAGGVATAAGKGTAGRDAHAVRSPASALRLARRGRQEAAKAKQCGVRSTLEKRIRELESQLEAATKELGRLGLAQQGVGELGIQTQTDLKLHHFEVSRLDNDDVADYEREYFGTLGPDQTDAPEVGSGEQGSDLEEEGIIVPDTDVQGSDLKEGGSGDQGIDVHGGDLLLKDGIGVEGDGLKQDMVVTECASGQGDDRIEGYIENGAGVLGGDPEENGIDARVTGGPGVVFAESTALKEDGVGIQGIDAQGSGSDLAIGPEQASQDKWVHKWKGQMSFLTDYDDGTVVAGGVYLEMVDRIKGALMTAANPKDVLVHVEAIAKEVQRLAEVHIKLGRRAEARRLITDGLGFARLSENLAGR</sequence>
<dbReference type="EMBL" id="CAUYUJ010017615">
    <property type="protein sequence ID" value="CAK0876281.1"/>
    <property type="molecule type" value="Genomic_DNA"/>
</dbReference>
<feature type="coiled-coil region" evidence="1">
    <location>
        <begin position="58"/>
        <end position="85"/>
    </location>
</feature>
<evidence type="ECO:0000256" key="1">
    <source>
        <dbReference type="SAM" id="Coils"/>
    </source>
</evidence>
<protein>
    <submittedName>
        <fullName evidence="3">Uncharacterized protein</fullName>
    </submittedName>
</protein>
<accession>A0ABN9VS34</accession>
<name>A0ABN9VS34_9DINO</name>
<organism evidence="3 4">
    <name type="scientific">Prorocentrum cordatum</name>
    <dbReference type="NCBI Taxonomy" id="2364126"/>
    <lineage>
        <taxon>Eukaryota</taxon>
        <taxon>Sar</taxon>
        <taxon>Alveolata</taxon>
        <taxon>Dinophyceae</taxon>
        <taxon>Prorocentrales</taxon>
        <taxon>Prorocentraceae</taxon>
        <taxon>Prorocentrum</taxon>
    </lineage>
</organism>
<evidence type="ECO:0000313" key="3">
    <source>
        <dbReference type="EMBL" id="CAK0876281.1"/>
    </source>
</evidence>
<keyword evidence="4" id="KW-1185">Reference proteome</keyword>
<evidence type="ECO:0000313" key="4">
    <source>
        <dbReference type="Proteomes" id="UP001189429"/>
    </source>
</evidence>
<dbReference type="Proteomes" id="UP001189429">
    <property type="component" value="Unassembled WGS sequence"/>
</dbReference>
<reference evidence="3" key="1">
    <citation type="submission" date="2023-10" db="EMBL/GenBank/DDBJ databases">
        <authorList>
            <person name="Chen Y."/>
            <person name="Shah S."/>
            <person name="Dougan E. K."/>
            <person name="Thang M."/>
            <person name="Chan C."/>
        </authorList>
    </citation>
    <scope>NUCLEOTIDE SEQUENCE [LARGE SCALE GENOMIC DNA]</scope>
</reference>
<keyword evidence="1" id="KW-0175">Coiled coil</keyword>